<proteinExistence type="predicted"/>
<evidence type="ECO:0000256" key="3">
    <source>
        <dbReference type="ARBA" id="ARBA00022989"/>
    </source>
</evidence>
<gene>
    <name evidence="7" type="ORF">ENV88_06435</name>
</gene>
<feature type="transmembrane region" description="Helical" evidence="5">
    <location>
        <begin position="49"/>
        <end position="66"/>
    </location>
</feature>
<dbReference type="InterPro" id="IPR006685">
    <property type="entry name" value="MscS_channel_2nd"/>
</dbReference>
<evidence type="ECO:0000256" key="1">
    <source>
        <dbReference type="ARBA" id="ARBA00004370"/>
    </source>
</evidence>
<comment type="caution">
    <text evidence="7">The sequence shown here is derived from an EMBL/GenBank/DDBJ whole genome shotgun (WGS) entry which is preliminary data.</text>
</comment>
<evidence type="ECO:0000313" key="7">
    <source>
        <dbReference type="EMBL" id="HGB25640.1"/>
    </source>
</evidence>
<dbReference type="Gene3D" id="2.30.30.60">
    <property type="match status" value="1"/>
</dbReference>
<dbReference type="InterPro" id="IPR023408">
    <property type="entry name" value="MscS_beta-dom_sf"/>
</dbReference>
<keyword evidence="3 5" id="KW-1133">Transmembrane helix</keyword>
<evidence type="ECO:0000256" key="5">
    <source>
        <dbReference type="SAM" id="Phobius"/>
    </source>
</evidence>
<sequence length="201" mass="21165">MSQENIPSKIRGATASLILWAALYVVISALVFTALPIHVPGFKELFEPYSAYVGVGLALAFGYMIVRSFSNLVYWMLRLRHPHSTAAAVRSIFTIMGIGALAASIAGGAAGGAAGVALGGFVGMVVGFATQHVLGQAVAGLFVLLVRPIKIGDYVAVAGEQGVVEDITTMFTMIRKDDGTLALIPNNQLVGSKIYVIRKEP</sequence>
<evidence type="ECO:0000259" key="6">
    <source>
        <dbReference type="Pfam" id="PF00924"/>
    </source>
</evidence>
<dbReference type="GO" id="GO:0008381">
    <property type="term" value="F:mechanosensitive monoatomic ion channel activity"/>
    <property type="evidence" value="ECO:0007669"/>
    <property type="project" value="InterPro"/>
</dbReference>
<feature type="transmembrane region" description="Helical" evidence="5">
    <location>
        <begin position="116"/>
        <end position="146"/>
    </location>
</feature>
<evidence type="ECO:0000256" key="4">
    <source>
        <dbReference type="ARBA" id="ARBA00023136"/>
    </source>
</evidence>
<evidence type="ECO:0000256" key="2">
    <source>
        <dbReference type="ARBA" id="ARBA00022692"/>
    </source>
</evidence>
<comment type="subcellular location">
    <subcellularLocation>
        <location evidence="1">Membrane</location>
    </subcellularLocation>
</comment>
<dbReference type="PANTHER" id="PTHR30221:SF1">
    <property type="entry name" value="SMALL-CONDUCTANCE MECHANOSENSITIVE CHANNEL"/>
    <property type="match status" value="1"/>
</dbReference>
<dbReference type="InterPro" id="IPR045275">
    <property type="entry name" value="MscS_archaea/bacteria_type"/>
</dbReference>
<name>A0A7C3WL54_THEPE</name>
<dbReference type="SUPFAM" id="SSF50182">
    <property type="entry name" value="Sm-like ribonucleoproteins"/>
    <property type="match status" value="1"/>
</dbReference>
<dbReference type="AlphaFoldDB" id="A0A7C3WL54"/>
<dbReference type="PANTHER" id="PTHR30221">
    <property type="entry name" value="SMALL-CONDUCTANCE MECHANOSENSITIVE CHANNEL"/>
    <property type="match status" value="1"/>
</dbReference>
<accession>A0A7C3WL54</accession>
<dbReference type="GO" id="GO:0016020">
    <property type="term" value="C:membrane"/>
    <property type="evidence" value="ECO:0007669"/>
    <property type="project" value="UniProtKB-SubCell"/>
</dbReference>
<dbReference type="InterPro" id="IPR010920">
    <property type="entry name" value="LSM_dom_sf"/>
</dbReference>
<reference evidence="7" key="1">
    <citation type="journal article" date="2020" name="mSystems">
        <title>Genome- and Community-Level Interaction Insights into Carbon Utilization and Element Cycling Functions of Hydrothermarchaeota in Hydrothermal Sediment.</title>
        <authorList>
            <person name="Zhou Z."/>
            <person name="Liu Y."/>
            <person name="Xu W."/>
            <person name="Pan J."/>
            <person name="Luo Z.H."/>
            <person name="Li M."/>
        </authorList>
    </citation>
    <scope>NUCLEOTIDE SEQUENCE [LARGE SCALE GENOMIC DNA]</scope>
    <source>
        <strain evidence="7">SpSt-8</strain>
    </source>
</reference>
<keyword evidence="4 5" id="KW-0472">Membrane</keyword>
<feature type="transmembrane region" description="Helical" evidence="5">
    <location>
        <begin position="87"/>
        <end position="110"/>
    </location>
</feature>
<feature type="transmembrane region" description="Helical" evidence="5">
    <location>
        <begin position="12"/>
        <end position="37"/>
    </location>
</feature>
<dbReference type="EMBL" id="DTIB01000105">
    <property type="protein sequence ID" value="HGB25640.1"/>
    <property type="molecule type" value="Genomic_DNA"/>
</dbReference>
<protein>
    <submittedName>
        <fullName evidence="7">Mechanosensitive ion channel</fullName>
    </submittedName>
</protein>
<feature type="domain" description="Mechanosensitive ion channel MscS" evidence="6">
    <location>
        <begin position="135"/>
        <end position="194"/>
    </location>
</feature>
<dbReference type="Pfam" id="PF00924">
    <property type="entry name" value="MS_channel_2nd"/>
    <property type="match status" value="1"/>
</dbReference>
<organism evidence="7">
    <name type="scientific">Thermofilum pendens</name>
    <dbReference type="NCBI Taxonomy" id="2269"/>
    <lineage>
        <taxon>Archaea</taxon>
        <taxon>Thermoproteota</taxon>
        <taxon>Thermoprotei</taxon>
        <taxon>Thermofilales</taxon>
        <taxon>Thermofilaceae</taxon>
        <taxon>Thermofilum</taxon>
    </lineage>
</organism>
<keyword evidence="2 5" id="KW-0812">Transmembrane</keyword>